<accession>A0A139KQW6</accession>
<gene>
    <name evidence="1" type="ORF">DW780_01420</name>
</gene>
<organism evidence="1 2">
    <name type="scientific">Bacteroides thetaiotaomicron</name>
    <dbReference type="NCBI Taxonomy" id="818"/>
    <lineage>
        <taxon>Bacteria</taxon>
        <taxon>Pseudomonadati</taxon>
        <taxon>Bacteroidota</taxon>
        <taxon>Bacteroidia</taxon>
        <taxon>Bacteroidales</taxon>
        <taxon>Bacteroidaceae</taxon>
        <taxon>Bacteroides</taxon>
    </lineage>
</organism>
<dbReference type="PANTHER" id="PTHR37835:SF1">
    <property type="entry name" value="ALPHA-CLOSTRIPAIN"/>
    <property type="match status" value="1"/>
</dbReference>
<dbReference type="Pfam" id="PF03415">
    <property type="entry name" value="Peptidase_C11"/>
    <property type="match status" value="1"/>
</dbReference>
<dbReference type="RefSeq" id="WP_009291509.1">
    <property type="nucleotide sequence ID" value="NZ_CABJDH010000011.1"/>
</dbReference>
<evidence type="ECO:0000313" key="1">
    <source>
        <dbReference type="EMBL" id="RHD91686.1"/>
    </source>
</evidence>
<name>A0A139KQW6_BACT4</name>
<dbReference type="AlphaFoldDB" id="A0A139KQW6"/>
<evidence type="ECO:0000313" key="2">
    <source>
        <dbReference type="Proteomes" id="UP000284785"/>
    </source>
</evidence>
<dbReference type="PROSITE" id="PS51257">
    <property type="entry name" value="PROKAR_LIPOPROTEIN"/>
    <property type="match status" value="1"/>
</dbReference>
<proteinExistence type="predicted"/>
<dbReference type="EMBL" id="QSJP01000001">
    <property type="protein sequence ID" value="RHD91686.1"/>
    <property type="molecule type" value="Genomic_DNA"/>
</dbReference>
<dbReference type="GeneID" id="69983914"/>
<dbReference type="InterPro" id="IPR005077">
    <property type="entry name" value="Peptidase_C11"/>
</dbReference>
<protein>
    <submittedName>
        <fullName evidence="1">Clostripain family protein</fullName>
    </submittedName>
</protein>
<dbReference type="Proteomes" id="UP000284785">
    <property type="component" value="Unassembled WGS sequence"/>
</dbReference>
<dbReference type="PANTHER" id="PTHR37835">
    <property type="entry name" value="ALPHA-CLOSTRIPAIN"/>
    <property type="match status" value="1"/>
</dbReference>
<dbReference type="Gene3D" id="3.40.50.11970">
    <property type="match status" value="1"/>
</dbReference>
<sequence length="395" mass="44633">MKAPRKIYTWTSILLFVCCSLIFLSCEKEELGEAMENRKTLFMFLPWSTDLTGYFYTNIADMEACVSRRGLEHERILVFMSTSSTEATMFEIIHSKGKCDRKTLKRYGTSGFTTVEGITGILNDVQEFAPAPVYAMIIGSHGMGWLPVDGTQADSLFRMKKHWEYQEQPLTRYFGGLTREFQTDVGTLARGIVGAGVKMEYILFDDCYMSSVEVAYELKEATRFLIASTSEMMAYGMPYATVGEFLLGNPDYGSLCEGFHDFYSTYEMMPCGTLAVTDCSELDNMAAIMKSINDRYVFDDSLQGELQGLDGYTPVIFYDFADYVLTLCSDPVLTARFREQLERLVPYKTHTGKFYSRTKGPLPIHTFSGITISDPSTNPMALLKGTTSWYKATHE</sequence>
<reference evidence="1 2" key="1">
    <citation type="submission" date="2018-08" db="EMBL/GenBank/DDBJ databases">
        <title>A genome reference for cultivated species of the human gut microbiota.</title>
        <authorList>
            <person name="Zou Y."/>
            <person name="Xue W."/>
            <person name="Luo G."/>
        </authorList>
    </citation>
    <scope>NUCLEOTIDE SEQUENCE [LARGE SCALE GENOMIC DNA]</scope>
    <source>
        <strain evidence="1 2">AM30-26</strain>
    </source>
</reference>
<comment type="caution">
    <text evidence="1">The sequence shown here is derived from an EMBL/GenBank/DDBJ whole genome shotgun (WGS) entry which is preliminary data.</text>
</comment>